<dbReference type="PANTHER" id="PTHR43792">
    <property type="entry name" value="GNAT FAMILY, PUTATIVE (AFU_ORTHOLOGUE AFUA_3G00765)-RELATED-RELATED"/>
    <property type="match status" value="1"/>
</dbReference>
<dbReference type="EMBL" id="FXYF01000004">
    <property type="protein sequence ID" value="SMX39232.1"/>
    <property type="molecule type" value="Genomic_DNA"/>
</dbReference>
<reference evidence="2 3" key="1">
    <citation type="submission" date="2017-05" db="EMBL/GenBank/DDBJ databases">
        <authorList>
            <person name="Song R."/>
            <person name="Chenine A.L."/>
            <person name="Ruprecht R.M."/>
        </authorList>
    </citation>
    <scope>NUCLEOTIDE SEQUENCE [LARGE SCALE GENOMIC DNA]</scope>
    <source>
        <strain evidence="2 3">CECT 8898</strain>
    </source>
</reference>
<dbReference type="Proteomes" id="UP000207598">
    <property type="component" value="Unassembled WGS sequence"/>
</dbReference>
<dbReference type="GO" id="GO:0016747">
    <property type="term" value="F:acyltransferase activity, transferring groups other than amino-acyl groups"/>
    <property type="evidence" value="ECO:0007669"/>
    <property type="project" value="InterPro"/>
</dbReference>
<dbReference type="OrthoDB" id="6293260at2"/>
<protein>
    <recommendedName>
        <fullName evidence="1">N-acetyltransferase domain-containing protein</fullName>
    </recommendedName>
</protein>
<dbReference type="AlphaFoldDB" id="A0A238KAU3"/>
<sequence>MTAACERHMPGPAARAAARLGGRIPVLDTRRLQLRGPRIYDFDAFAAIMASDRALHMGGPFTRGQAWDEFTNYIACWLLHGFGLWTIDASTQPSAGFALLGFEYEDPEPELGIFLTEVAEGQGYAAEALTAVRAHAFGALGLDSVASFVAPENTRCIALMQHLGACRDAAAEQRLGDGTLVFRHIKEAA</sequence>
<dbReference type="SUPFAM" id="SSF55729">
    <property type="entry name" value="Acyl-CoA N-acyltransferases (Nat)"/>
    <property type="match status" value="1"/>
</dbReference>
<feature type="domain" description="N-acetyltransferase" evidence="1">
    <location>
        <begin position="31"/>
        <end position="165"/>
    </location>
</feature>
<proteinExistence type="predicted"/>
<accession>A0A238KAU3</accession>
<evidence type="ECO:0000313" key="3">
    <source>
        <dbReference type="Proteomes" id="UP000207598"/>
    </source>
</evidence>
<evidence type="ECO:0000313" key="2">
    <source>
        <dbReference type="EMBL" id="SMX39232.1"/>
    </source>
</evidence>
<organism evidence="2 3">
    <name type="scientific">Maliponia aquimaris</name>
    <dbReference type="NCBI Taxonomy" id="1673631"/>
    <lineage>
        <taxon>Bacteria</taxon>
        <taxon>Pseudomonadati</taxon>
        <taxon>Pseudomonadota</taxon>
        <taxon>Alphaproteobacteria</taxon>
        <taxon>Rhodobacterales</taxon>
        <taxon>Paracoccaceae</taxon>
        <taxon>Maliponia</taxon>
    </lineage>
</organism>
<evidence type="ECO:0000259" key="1">
    <source>
        <dbReference type="Pfam" id="PF13302"/>
    </source>
</evidence>
<dbReference type="InterPro" id="IPR016181">
    <property type="entry name" value="Acyl_CoA_acyltransferase"/>
</dbReference>
<dbReference type="InterPro" id="IPR051531">
    <property type="entry name" value="N-acetyltransferase"/>
</dbReference>
<keyword evidence="3" id="KW-1185">Reference proteome</keyword>
<dbReference type="Pfam" id="PF13302">
    <property type="entry name" value="Acetyltransf_3"/>
    <property type="match status" value="1"/>
</dbReference>
<dbReference type="InterPro" id="IPR000182">
    <property type="entry name" value="GNAT_dom"/>
</dbReference>
<dbReference type="Gene3D" id="3.40.630.30">
    <property type="match status" value="1"/>
</dbReference>
<name>A0A238KAU3_9RHOB</name>
<dbReference type="RefSeq" id="WP_094020763.1">
    <property type="nucleotide sequence ID" value="NZ_FXYF01000004.1"/>
</dbReference>
<gene>
    <name evidence="2" type="ORF">MAA8898_01947</name>
</gene>
<dbReference type="PANTHER" id="PTHR43792:SF1">
    <property type="entry name" value="N-ACETYLTRANSFERASE DOMAIN-CONTAINING PROTEIN"/>
    <property type="match status" value="1"/>
</dbReference>